<gene>
    <name evidence="1" type="ORF">EV195_11233</name>
</gene>
<reference evidence="1 2" key="1">
    <citation type="submission" date="2019-03" db="EMBL/GenBank/DDBJ databases">
        <title>Genomic Encyclopedia of Type Strains, Phase IV (KMG-IV): sequencing the most valuable type-strain genomes for metagenomic binning, comparative biology and taxonomic classification.</title>
        <authorList>
            <person name="Goeker M."/>
        </authorList>
    </citation>
    <scope>NUCLEOTIDE SEQUENCE [LARGE SCALE GENOMIC DNA]</scope>
    <source>
        <strain evidence="1 2">DSM 14836</strain>
    </source>
</reference>
<name>A0A4R2NMB2_9FLAO</name>
<protein>
    <submittedName>
        <fullName evidence="1">Uncharacterized protein</fullName>
    </submittedName>
</protein>
<accession>A0A4R2NMB2</accession>
<comment type="caution">
    <text evidence="1">The sequence shown here is derived from an EMBL/GenBank/DDBJ whole genome shotgun (WGS) entry which is preliminary data.</text>
</comment>
<dbReference type="Proteomes" id="UP000294564">
    <property type="component" value="Unassembled WGS sequence"/>
</dbReference>
<organism evidence="1 2">
    <name type="scientific">Tenacibaculum skagerrakense</name>
    <dbReference type="NCBI Taxonomy" id="186571"/>
    <lineage>
        <taxon>Bacteria</taxon>
        <taxon>Pseudomonadati</taxon>
        <taxon>Bacteroidota</taxon>
        <taxon>Flavobacteriia</taxon>
        <taxon>Flavobacteriales</taxon>
        <taxon>Flavobacteriaceae</taxon>
        <taxon>Tenacibaculum</taxon>
    </lineage>
</organism>
<evidence type="ECO:0000313" key="1">
    <source>
        <dbReference type="EMBL" id="TCP22384.1"/>
    </source>
</evidence>
<dbReference type="EMBL" id="SLXM01000012">
    <property type="protein sequence ID" value="TCP22384.1"/>
    <property type="molecule type" value="Genomic_DNA"/>
</dbReference>
<keyword evidence="2" id="KW-1185">Reference proteome</keyword>
<proteinExistence type="predicted"/>
<sequence>MIKEFNALNGKDVSREELQKMIAKAKKKNNTEVVYRLSKILLDNPQFDTFTISVKKYPTALNAPYHVGAYKEALTENGKLRKGWRFVKGRIVKTAKIPKPSKKEGLQKSGRLKKGYKYAKGGKIVKITSKKKD</sequence>
<evidence type="ECO:0000313" key="2">
    <source>
        <dbReference type="Proteomes" id="UP000294564"/>
    </source>
</evidence>
<dbReference type="AlphaFoldDB" id="A0A4R2NMB2"/>
<dbReference type="RefSeq" id="WP_132795894.1">
    <property type="nucleotide sequence ID" value="NZ_SLXM01000012.1"/>
</dbReference>